<accession>A0AAD9VSU0</accession>
<feature type="region of interest" description="Disordered" evidence="1">
    <location>
        <begin position="32"/>
        <end position="70"/>
    </location>
</feature>
<name>A0AAD9VSU0_9HYME</name>
<organism evidence="2 3">
    <name type="scientific">Odynerus spinipes</name>
    <dbReference type="NCBI Taxonomy" id="1348599"/>
    <lineage>
        <taxon>Eukaryota</taxon>
        <taxon>Metazoa</taxon>
        <taxon>Ecdysozoa</taxon>
        <taxon>Arthropoda</taxon>
        <taxon>Hexapoda</taxon>
        <taxon>Insecta</taxon>
        <taxon>Pterygota</taxon>
        <taxon>Neoptera</taxon>
        <taxon>Endopterygota</taxon>
        <taxon>Hymenoptera</taxon>
        <taxon>Apocrita</taxon>
        <taxon>Aculeata</taxon>
        <taxon>Vespoidea</taxon>
        <taxon>Vespidae</taxon>
        <taxon>Eumeninae</taxon>
        <taxon>Odynerus</taxon>
    </lineage>
</organism>
<keyword evidence="3" id="KW-1185">Reference proteome</keyword>
<dbReference type="AlphaFoldDB" id="A0AAD9VSU0"/>
<evidence type="ECO:0000256" key="1">
    <source>
        <dbReference type="SAM" id="MobiDB-lite"/>
    </source>
</evidence>
<comment type="caution">
    <text evidence="2">The sequence shown here is derived from an EMBL/GenBank/DDBJ whole genome shotgun (WGS) entry which is preliminary data.</text>
</comment>
<proteinExistence type="predicted"/>
<reference evidence="2" key="2">
    <citation type="journal article" date="2023" name="Commun. Biol.">
        <title>Intrasexual cuticular hydrocarbon dimorphism in a wasp sheds light on hydrocarbon biosynthesis genes in Hymenoptera.</title>
        <authorList>
            <person name="Moris V.C."/>
            <person name="Podsiadlowski L."/>
            <person name="Martin S."/>
            <person name="Oeyen J.P."/>
            <person name="Donath A."/>
            <person name="Petersen M."/>
            <person name="Wilbrandt J."/>
            <person name="Misof B."/>
            <person name="Liedtke D."/>
            <person name="Thamm M."/>
            <person name="Scheiner R."/>
            <person name="Schmitt T."/>
            <person name="Niehuis O."/>
        </authorList>
    </citation>
    <scope>NUCLEOTIDE SEQUENCE</scope>
    <source>
        <strain evidence="2">GBR_01_08_01A</strain>
    </source>
</reference>
<gene>
    <name evidence="2" type="ORF">KPH14_007113</name>
</gene>
<dbReference type="EMBL" id="JAIFRP010000026">
    <property type="protein sequence ID" value="KAK2584795.1"/>
    <property type="molecule type" value="Genomic_DNA"/>
</dbReference>
<sequence>MHCCRETKANVAEKLRRKGEARELVALAWMSEGGKERNRESSATGGGGGDASRGGGGGSAEWENHRRCEQSLDSEYETPVFLIVTHNAVNVNAFLDAYKPPRITMWLIQERCLINDGARHDIVPGLLEKGDKGQ</sequence>
<reference evidence="2" key="1">
    <citation type="submission" date="2021-08" db="EMBL/GenBank/DDBJ databases">
        <authorList>
            <person name="Misof B."/>
            <person name="Oliver O."/>
            <person name="Podsiadlowski L."/>
            <person name="Donath A."/>
            <person name="Peters R."/>
            <person name="Mayer C."/>
            <person name="Rust J."/>
            <person name="Gunkel S."/>
            <person name="Lesny P."/>
            <person name="Martin S."/>
            <person name="Oeyen J.P."/>
            <person name="Petersen M."/>
            <person name="Panagiotis P."/>
            <person name="Wilbrandt J."/>
            <person name="Tanja T."/>
        </authorList>
    </citation>
    <scope>NUCLEOTIDE SEQUENCE</scope>
    <source>
        <strain evidence="2">GBR_01_08_01A</strain>
        <tissue evidence="2">Thorax + abdomen</tissue>
    </source>
</reference>
<dbReference type="Proteomes" id="UP001258017">
    <property type="component" value="Unassembled WGS sequence"/>
</dbReference>
<protein>
    <submittedName>
        <fullName evidence="2">Uncharacterized protein</fullName>
    </submittedName>
</protein>
<evidence type="ECO:0000313" key="2">
    <source>
        <dbReference type="EMBL" id="KAK2584795.1"/>
    </source>
</evidence>
<feature type="compositionally biased region" description="Gly residues" evidence="1">
    <location>
        <begin position="44"/>
        <end position="59"/>
    </location>
</feature>
<evidence type="ECO:0000313" key="3">
    <source>
        <dbReference type="Proteomes" id="UP001258017"/>
    </source>
</evidence>